<dbReference type="Proteomes" id="UP000702425">
    <property type="component" value="Unassembled WGS sequence"/>
</dbReference>
<dbReference type="EMBL" id="SRRZ01000045">
    <property type="protein sequence ID" value="NQE35007.1"/>
    <property type="molecule type" value="Genomic_DNA"/>
</dbReference>
<accession>A0ABX2CX70</accession>
<evidence type="ECO:0000256" key="1">
    <source>
        <dbReference type="SAM" id="MobiDB-lite"/>
    </source>
</evidence>
<comment type="caution">
    <text evidence="2">The sequence shown here is derived from an EMBL/GenBank/DDBJ whole genome shotgun (WGS) entry which is preliminary data.</text>
</comment>
<organism evidence="2 3">
    <name type="scientific">Microcoleus asticus IPMA8</name>
    <dbReference type="NCBI Taxonomy" id="2563858"/>
    <lineage>
        <taxon>Bacteria</taxon>
        <taxon>Bacillati</taxon>
        <taxon>Cyanobacteriota</taxon>
        <taxon>Cyanophyceae</taxon>
        <taxon>Oscillatoriophycideae</taxon>
        <taxon>Oscillatoriales</taxon>
        <taxon>Microcoleaceae</taxon>
        <taxon>Microcoleus</taxon>
        <taxon>Microcoleus asticus</taxon>
    </lineage>
</organism>
<keyword evidence="3" id="KW-1185">Reference proteome</keyword>
<reference evidence="2 3" key="1">
    <citation type="journal article" date="2020" name="Sci. Rep.">
        <title>A novel cyanobacterial geosmin producer, revising GeoA distribution and dispersion patterns in Bacteria.</title>
        <authorList>
            <person name="Churro C."/>
            <person name="Semedo-Aguiar A.P."/>
            <person name="Silva A.D."/>
            <person name="Pereira-Leal J.B."/>
            <person name="Leite R.B."/>
        </authorList>
    </citation>
    <scope>NUCLEOTIDE SEQUENCE [LARGE SCALE GENOMIC DNA]</scope>
    <source>
        <strain evidence="2 3">IPMA8</strain>
    </source>
</reference>
<sequence length="168" mass="19672">MISIVEIETRLSYSLSVQQTPSRPQIKPVKKLPQNPKKCWSKKSRKKQEPQSSTPDITRVDDYAQHLKNTRYFFPTSVRYLVADGYYYRSKFWDAVRELNLDFIGKLIVDANLRYLYTGEQKRLGAPRKYDGKFDSNDLSRLKFVKNLKPGVSLYTLVEGELLFKLSH</sequence>
<evidence type="ECO:0008006" key="4">
    <source>
        <dbReference type="Google" id="ProtNLM"/>
    </source>
</evidence>
<name>A0ABX2CX70_9CYAN</name>
<gene>
    <name evidence="2" type="ORF">E5S67_02736</name>
</gene>
<protein>
    <recommendedName>
        <fullName evidence="4">Transposase</fullName>
    </recommendedName>
</protein>
<feature type="region of interest" description="Disordered" evidence="1">
    <location>
        <begin position="18"/>
        <end position="56"/>
    </location>
</feature>
<evidence type="ECO:0000313" key="3">
    <source>
        <dbReference type="Proteomes" id="UP000702425"/>
    </source>
</evidence>
<proteinExistence type="predicted"/>
<evidence type="ECO:0000313" key="2">
    <source>
        <dbReference type="EMBL" id="NQE35007.1"/>
    </source>
</evidence>